<dbReference type="KEGG" id="lng:BSQ50_09525"/>
<dbReference type="InterPro" id="IPR050306">
    <property type="entry name" value="PfkB_Carbo_kinase"/>
</dbReference>
<protein>
    <submittedName>
        <fullName evidence="7">2-dehydro-3-deoxygluconokinase</fullName>
    </submittedName>
</protein>
<evidence type="ECO:0000313" key="8">
    <source>
        <dbReference type="Proteomes" id="UP000324497"/>
    </source>
</evidence>
<evidence type="ECO:0000313" key="7">
    <source>
        <dbReference type="EMBL" id="AUJ32751.1"/>
    </source>
</evidence>
<evidence type="ECO:0000256" key="5">
    <source>
        <dbReference type="ARBA" id="ARBA00022840"/>
    </source>
</evidence>
<dbReference type="RefSeq" id="WP_148127017.1">
    <property type="nucleotide sequence ID" value="NZ_CP018180.1"/>
</dbReference>
<evidence type="ECO:0000256" key="2">
    <source>
        <dbReference type="ARBA" id="ARBA00022679"/>
    </source>
</evidence>
<evidence type="ECO:0000259" key="6">
    <source>
        <dbReference type="Pfam" id="PF00294"/>
    </source>
</evidence>
<feature type="domain" description="Carbohydrate kinase PfkB" evidence="6">
    <location>
        <begin position="14"/>
        <end position="309"/>
    </location>
</feature>
<keyword evidence="2" id="KW-0808">Transferase</keyword>
<comment type="similarity">
    <text evidence="1">Belongs to the carbohydrate kinase PfkB family.</text>
</comment>
<dbReference type="Pfam" id="PF00294">
    <property type="entry name" value="PfkB"/>
    <property type="match status" value="1"/>
</dbReference>
<keyword evidence="5" id="KW-0067">ATP-binding</keyword>
<sequence length="322" mass="35616">MAELITAGEPMGLFIAQDKGKLKRVKHFTSRIAGADLNVAIGVARLKHTVKFISQVGNDTFGEQIKDLLQVEKIDLKDLQTSSTWKTGFMLKGLADDGRPETDYYRKGSAAAHINLKKLEFLDFSETKILHLGGILAGLSDEGYQATLKLIELARKQDIQITFDPNLRPTIWDSEGLMIKRTNEIANLCDVVMPNIKEGRILTGKTAVEDIADYYLKNSNSNVQQVIINLVDDGSYSKHRQANGSYQIERIAAIKIPEIIDRVGAGDGFVAGVVSAKLEDLSDRECLQRGSAIGAIQMQNLGDNEGLPDKEQLAEFYDRKFS</sequence>
<keyword evidence="3" id="KW-0547">Nucleotide-binding</keyword>
<dbReference type="PANTHER" id="PTHR43085:SF1">
    <property type="entry name" value="PSEUDOURIDINE KINASE-RELATED"/>
    <property type="match status" value="1"/>
</dbReference>
<dbReference type="InterPro" id="IPR011611">
    <property type="entry name" value="PfkB_dom"/>
</dbReference>
<proteinExistence type="inferred from homology"/>
<organism evidence="7 8">
    <name type="scientific">Liquorilactobacillus nagelii</name>
    <dbReference type="NCBI Taxonomy" id="82688"/>
    <lineage>
        <taxon>Bacteria</taxon>
        <taxon>Bacillati</taxon>
        <taxon>Bacillota</taxon>
        <taxon>Bacilli</taxon>
        <taxon>Lactobacillales</taxon>
        <taxon>Lactobacillaceae</taxon>
        <taxon>Liquorilactobacillus</taxon>
    </lineage>
</organism>
<gene>
    <name evidence="7" type="ORF">BSQ50_09525</name>
</gene>
<dbReference type="Gene3D" id="3.40.1190.20">
    <property type="match status" value="1"/>
</dbReference>
<evidence type="ECO:0000256" key="3">
    <source>
        <dbReference type="ARBA" id="ARBA00022741"/>
    </source>
</evidence>
<evidence type="ECO:0000256" key="1">
    <source>
        <dbReference type="ARBA" id="ARBA00010688"/>
    </source>
</evidence>
<dbReference type="Proteomes" id="UP000324497">
    <property type="component" value="Chromosome"/>
</dbReference>
<dbReference type="AlphaFoldDB" id="A0A3Q8CV94"/>
<keyword evidence="4 7" id="KW-0418">Kinase</keyword>
<reference evidence="7 8" key="1">
    <citation type="submission" date="2016-11" db="EMBL/GenBank/DDBJ databases">
        <title>Interaction between Lactobacillus species and yeast in water kefir.</title>
        <authorList>
            <person name="Behr J."/>
            <person name="Xu D."/>
            <person name="Vogel R.F."/>
        </authorList>
    </citation>
    <scope>NUCLEOTIDE SEQUENCE [LARGE SCALE GENOMIC DNA]</scope>
    <source>
        <strain evidence="7 8">TMW 1.1827</strain>
    </source>
</reference>
<name>A0A3Q8CV94_9LACO</name>
<dbReference type="GO" id="GO:0016301">
    <property type="term" value="F:kinase activity"/>
    <property type="evidence" value="ECO:0007669"/>
    <property type="project" value="UniProtKB-KW"/>
</dbReference>
<dbReference type="GO" id="GO:0005524">
    <property type="term" value="F:ATP binding"/>
    <property type="evidence" value="ECO:0007669"/>
    <property type="project" value="UniProtKB-KW"/>
</dbReference>
<dbReference type="CDD" id="cd01166">
    <property type="entry name" value="KdgK"/>
    <property type="match status" value="1"/>
</dbReference>
<dbReference type="SUPFAM" id="SSF53613">
    <property type="entry name" value="Ribokinase-like"/>
    <property type="match status" value="1"/>
</dbReference>
<evidence type="ECO:0000256" key="4">
    <source>
        <dbReference type="ARBA" id="ARBA00022777"/>
    </source>
</evidence>
<dbReference type="InterPro" id="IPR029056">
    <property type="entry name" value="Ribokinase-like"/>
</dbReference>
<dbReference type="PANTHER" id="PTHR43085">
    <property type="entry name" value="HEXOKINASE FAMILY MEMBER"/>
    <property type="match status" value="1"/>
</dbReference>
<accession>A0A3Q8CV94</accession>
<dbReference type="EMBL" id="CP018180">
    <property type="protein sequence ID" value="AUJ32751.1"/>
    <property type="molecule type" value="Genomic_DNA"/>
</dbReference>
<keyword evidence="8" id="KW-1185">Reference proteome</keyword>